<dbReference type="PANTHER" id="PTHR13383:SF11">
    <property type="entry name" value="RIBONUCLEASE H2 SUBUNIT B"/>
    <property type="match status" value="1"/>
</dbReference>
<dbReference type="InterPro" id="IPR041195">
    <property type="entry name" value="Rnh202_N"/>
</dbReference>
<comment type="caution">
    <text evidence="11">The sequence shown here is derived from an EMBL/GenBank/DDBJ whole genome shotgun (WGS) entry which is preliminary data.</text>
</comment>
<comment type="similarity">
    <text evidence="2">Belongs to the RNase H2 subunit B family.</text>
</comment>
<dbReference type="Proteomes" id="UP000494106">
    <property type="component" value="Unassembled WGS sequence"/>
</dbReference>
<dbReference type="GO" id="GO:0032299">
    <property type="term" value="C:ribonuclease H2 complex"/>
    <property type="evidence" value="ECO:0007669"/>
    <property type="project" value="InterPro"/>
</dbReference>
<evidence type="ECO:0000313" key="12">
    <source>
        <dbReference type="Proteomes" id="UP000494106"/>
    </source>
</evidence>
<comment type="function">
    <text evidence="6">Non catalytic subunit of RNase H2, an endonuclease that specifically degrades the RNA of RNA:DNA hybrids. Participates in DNA replication, possibly by mediating the removal of lagging-strand Okazaki fragment RNA primers during DNA replication. Mediates the excision of single ribonucleotides from DNA:RNA duplexes.</text>
</comment>
<evidence type="ECO:0000256" key="8">
    <source>
        <dbReference type="SAM" id="MobiDB-lite"/>
    </source>
</evidence>
<dbReference type="Gene3D" id="1.10.20.120">
    <property type="match status" value="1"/>
</dbReference>
<evidence type="ECO:0000256" key="5">
    <source>
        <dbReference type="ARBA" id="ARBA00023242"/>
    </source>
</evidence>
<dbReference type="GO" id="GO:0006401">
    <property type="term" value="P:RNA catabolic process"/>
    <property type="evidence" value="ECO:0007669"/>
    <property type="project" value="TreeGrafter"/>
</dbReference>
<dbReference type="PANTHER" id="PTHR13383">
    <property type="entry name" value="RIBONUCLEASE H2 SUBUNIT B"/>
    <property type="match status" value="1"/>
</dbReference>
<evidence type="ECO:0000259" key="9">
    <source>
        <dbReference type="Pfam" id="PF09468"/>
    </source>
</evidence>
<evidence type="ECO:0000313" key="11">
    <source>
        <dbReference type="EMBL" id="CAB3245229.1"/>
    </source>
</evidence>
<gene>
    <name evidence="11" type="ORF">APLA_LOCUS10335</name>
</gene>
<dbReference type="Gene3D" id="2.20.25.530">
    <property type="match status" value="1"/>
</dbReference>
<reference evidence="11 12" key="1">
    <citation type="submission" date="2020-04" db="EMBL/GenBank/DDBJ databases">
        <authorList>
            <person name="Wallbank WR R."/>
            <person name="Pardo Diaz C."/>
            <person name="Kozak K."/>
            <person name="Martin S."/>
            <person name="Jiggins C."/>
            <person name="Moest M."/>
            <person name="Warren A I."/>
            <person name="Byers J.R.P. K."/>
            <person name="Montejo-Kovacevich G."/>
            <person name="Yen C E."/>
        </authorList>
    </citation>
    <scope>NUCLEOTIDE SEQUENCE [LARGE SCALE GENOMIC DNA]</scope>
</reference>
<feature type="compositionally biased region" description="Basic and acidic residues" evidence="8">
    <location>
        <begin position="245"/>
        <end position="260"/>
    </location>
</feature>
<evidence type="ECO:0000256" key="6">
    <source>
        <dbReference type="ARBA" id="ARBA00024778"/>
    </source>
</evidence>
<dbReference type="Pfam" id="PF17745">
    <property type="entry name" value="Ydr279_N"/>
    <property type="match status" value="1"/>
</dbReference>
<protein>
    <recommendedName>
        <fullName evidence="4">Ribonuclease H2 subunit B</fullName>
    </recommendedName>
    <alternativeName>
        <fullName evidence="7">Ribonuclease HI subunit B</fullName>
    </alternativeName>
</protein>
<keyword evidence="5" id="KW-0539">Nucleus</keyword>
<dbReference type="Pfam" id="PF09468">
    <property type="entry name" value="RNase_H2-Ydr279"/>
    <property type="match status" value="1"/>
</dbReference>
<comment type="subunit">
    <text evidence="3">The RNase H2 complex is a heterotrimer composed of the catalytic subunit RNASEH2A and the non-catalytic subunits RNASEH2B and RNASEH2C.</text>
</comment>
<evidence type="ECO:0000256" key="4">
    <source>
        <dbReference type="ARBA" id="ARBA00019062"/>
    </source>
</evidence>
<organism evidence="11 12">
    <name type="scientific">Arctia plantaginis</name>
    <name type="common">Wood tiger moth</name>
    <name type="synonym">Phalaena plantaginis</name>
    <dbReference type="NCBI Taxonomy" id="874455"/>
    <lineage>
        <taxon>Eukaryota</taxon>
        <taxon>Metazoa</taxon>
        <taxon>Ecdysozoa</taxon>
        <taxon>Arthropoda</taxon>
        <taxon>Hexapoda</taxon>
        <taxon>Insecta</taxon>
        <taxon>Pterygota</taxon>
        <taxon>Neoptera</taxon>
        <taxon>Endopterygota</taxon>
        <taxon>Lepidoptera</taxon>
        <taxon>Glossata</taxon>
        <taxon>Ditrysia</taxon>
        <taxon>Noctuoidea</taxon>
        <taxon>Erebidae</taxon>
        <taxon>Arctiinae</taxon>
        <taxon>Arctia</taxon>
    </lineage>
</organism>
<dbReference type="OrthoDB" id="29098at2759"/>
<name>A0A8S1AKG5_ARCPL</name>
<feature type="region of interest" description="Disordered" evidence="8">
    <location>
        <begin position="243"/>
        <end position="269"/>
    </location>
</feature>
<proteinExistence type="inferred from homology"/>
<feature type="domain" description="Rnh202 triple barrel" evidence="10">
    <location>
        <begin position="38"/>
        <end position="97"/>
    </location>
</feature>
<accession>A0A8S1AKG5</accession>
<feature type="compositionally biased region" description="Basic and acidic residues" evidence="8">
    <location>
        <begin position="283"/>
        <end position="293"/>
    </location>
</feature>
<dbReference type="InterPro" id="IPR019024">
    <property type="entry name" value="RNase_H2_suB_wHTH"/>
</dbReference>
<feature type="region of interest" description="Disordered" evidence="8">
    <location>
        <begin position="283"/>
        <end position="310"/>
    </location>
</feature>
<dbReference type="AlphaFoldDB" id="A0A8S1AKG5"/>
<evidence type="ECO:0000256" key="2">
    <source>
        <dbReference type="ARBA" id="ARBA00009823"/>
    </source>
</evidence>
<evidence type="ECO:0000256" key="3">
    <source>
        <dbReference type="ARBA" id="ARBA00011277"/>
    </source>
</evidence>
<dbReference type="EMBL" id="CADEBC010000524">
    <property type="protein sequence ID" value="CAB3245229.1"/>
    <property type="molecule type" value="Genomic_DNA"/>
</dbReference>
<keyword evidence="12" id="KW-1185">Reference proteome</keyword>
<dbReference type="InterPro" id="IPR040456">
    <property type="entry name" value="RNase_H2_suB"/>
</dbReference>
<feature type="domain" description="Ribonuclease H2 subunit B wHTH" evidence="9">
    <location>
        <begin position="101"/>
        <end position="225"/>
    </location>
</feature>
<feature type="compositionally biased region" description="Polar residues" evidence="8">
    <location>
        <begin position="297"/>
        <end position="310"/>
    </location>
</feature>
<evidence type="ECO:0000259" key="10">
    <source>
        <dbReference type="Pfam" id="PF17745"/>
    </source>
</evidence>
<comment type="subcellular location">
    <subcellularLocation>
        <location evidence="1">Nucleus</location>
    </subcellularLocation>
</comment>
<sequence>MSTRSKKKTEATITTVSPPKKRVENSWVMFVKDSLLLNSNFSIITLPHPGNGKPAKYCVDDENSKIYEVVTFDEPYRSWFIAETVKSDGSVQILTTLNPLFLVLPKLKEQCNSRAIPLEDLLSEKGYDKILDIVQNLDCIGDLKGPEDMKAYKYNEEKTLSWLDDRVRRLAIVLRQKNIHVTSGATSATFVSSNINNENIDEEFYLKYAFGIISEYLQSDIIELLEKRFDFKPELIETIGKKRKSEVENSEPNKRIKCEASNEDDNLNGFELSEKNLSEVKKEKPLTAKEKARQKAATGTKTISSFFKKK</sequence>
<dbReference type="FunFam" id="1.10.20.120:FF:000002">
    <property type="entry name" value="Ribonuclease H2 subunit B"/>
    <property type="match status" value="1"/>
</dbReference>
<dbReference type="GO" id="GO:0005654">
    <property type="term" value="C:nucleoplasm"/>
    <property type="evidence" value="ECO:0007669"/>
    <property type="project" value="TreeGrafter"/>
</dbReference>
<evidence type="ECO:0000256" key="7">
    <source>
        <dbReference type="ARBA" id="ARBA00033464"/>
    </source>
</evidence>
<evidence type="ECO:0000256" key="1">
    <source>
        <dbReference type="ARBA" id="ARBA00004123"/>
    </source>
</evidence>